<dbReference type="PANTHER" id="PTHR47506">
    <property type="entry name" value="TRANSCRIPTIONAL REGULATORY PROTEIN"/>
    <property type="match status" value="1"/>
</dbReference>
<dbReference type="AlphaFoldDB" id="A0A7V8FPQ6"/>
<keyword evidence="3 5" id="KW-0238">DNA-binding</keyword>
<evidence type="ECO:0000256" key="1">
    <source>
        <dbReference type="ARBA" id="ARBA00022491"/>
    </source>
</evidence>
<reference evidence="8" key="1">
    <citation type="journal article" date="2020" name="MBio">
        <title>Horizontal gene transfer to a defensive symbiont with a reduced genome amongst a multipartite beetle microbiome.</title>
        <authorList>
            <person name="Waterworth S.C."/>
            <person name="Florez L.V."/>
            <person name="Rees E.R."/>
            <person name="Hertweck C."/>
            <person name="Kaltenpoth M."/>
            <person name="Kwan J.C."/>
        </authorList>
    </citation>
    <scope>NUCLEOTIDE SEQUENCE [LARGE SCALE GENOMIC DNA]</scope>
</reference>
<dbReference type="Pfam" id="PF00440">
    <property type="entry name" value="TetR_N"/>
    <property type="match status" value="1"/>
</dbReference>
<dbReference type="InterPro" id="IPR036271">
    <property type="entry name" value="Tet_transcr_reg_TetR-rel_C_sf"/>
</dbReference>
<dbReference type="PROSITE" id="PS01081">
    <property type="entry name" value="HTH_TETR_1"/>
    <property type="match status" value="1"/>
</dbReference>
<accession>A0A7V8FPQ6</accession>
<evidence type="ECO:0000256" key="5">
    <source>
        <dbReference type="PROSITE-ProRule" id="PRU00335"/>
    </source>
</evidence>
<dbReference type="GO" id="GO:0003677">
    <property type="term" value="F:DNA binding"/>
    <property type="evidence" value="ECO:0007669"/>
    <property type="project" value="UniProtKB-UniRule"/>
</dbReference>
<protein>
    <submittedName>
        <fullName evidence="7">HTH-type transcriptional regulator BetI</fullName>
    </submittedName>
</protein>
<dbReference type="SUPFAM" id="SSF48498">
    <property type="entry name" value="Tetracyclin repressor-like, C-terminal domain"/>
    <property type="match status" value="1"/>
</dbReference>
<dbReference type="PANTHER" id="PTHR47506:SF7">
    <property type="entry name" value="TRANSCRIPTIONAL REGULATORY PROTEIN"/>
    <property type="match status" value="1"/>
</dbReference>
<dbReference type="Gene3D" id="1.10.357.10">
    <property type="entry name" value="Tetracycline Repressor, domain 2"/>
    <property type="match status" value="1"/>
</dbReference>
<dbReference type="PRINTS" id="PR00455">
    <property type="entry name" value="HTHTETR"/>
</dbReference>
<keyword evidence="1" id="KW-0678">Repressor</keyword>
<dbReference type="SUPFAM" id="SSF46689">
    <property type="entry name" value="Homeodomain-like"/>
    <property type="match status" value="1"/>
</dbReference>
<feature type="domain" description="HTH tetR-type" evidence="6">
    <location>
        <begin position="9"/>
        <end position="69"/>
    </location>
</feature>
<evidence type="ECO:0000259" key="6">
    <source>
        <dbReference type="PROSITE" id="PS50977"/>
    </source>
</evidence>
<organism evidence="7 8">
    <name type="scientific">Paracidovorax wautersii</name>
    <dbReference type="NCBI Taxonomy" id="1177982"/>
    <lineage>
        <taxon>Bacteria</taxon>
        <taxon>Pseudomonadati</taxon>
        <taxon>Pseudomonadota</taxon>
        <taxon>Betaproteobacteria</taxon>
        <taxon>Burkholderiales</taxon>
        <taxon>Comamonadaceae</taxon>
        <taxon>Paracidovorax</taxon>
    </lineage>
</organism>
<keyword evidence="4" id="KW-0804">Transcription</keyword>
<feature type="DNA-binding region" description="H-T-H motif" evidence="5">
    <location>
        <begin position="32"/>
        <end position="51"/>
    </location>
</feature>
<evidence type="ECO:0000313" key="7">
    <source>
        <dbReference type="EMBL" id="KAF1021721.1"/>
    </source>
</evidence>
<dbReference type="InterPro" id="IPR023772">
    <property type="entry name" value="DNA-bd_HTH_TetR-type_CS"/>
</dbReference>
<evidence type="ECO:0000256" key="2">
    <source>
        <dbReference type="ARBA" id="ARBA00023015"/>
    </source>
</evidence>
<evidence type="ECO:0000256" key="3">
    <source>
        <dbReference type="ARBA" id="ARBA00023125"/>
    </source>
</evidence>
<gene>
    <name evidence="7" type="primary">betI</name>
    <name evidence="7" type="ORF">GAK30_01621</name>
</gene>
<proteinExistence type="predicted"/>
<comment type="caution">
    <text evidence="7">The sequence shown here is derived from an EMBL/GenBank/DDBJ whole genome shotgun (WGS) entry which is preliminary data.</text>
</comment>
<sequence>MRYTAEHKDKSYGKIVLSASRLMRARGIADVSIAKVMTDAGLTQGAFYAHFESKNDLATTAIGTALNESRNNAAEQVRKARAEGRSAVRAIIDFYLSEKHLESPWRGCGLSAVSQEVSREPSPIRDAMHARLQDLVATFSPDMAGETQAERNAAVELLYSTMVGIITLARLSNTPAERLAYVERSKQLLLRMMGLT</sequence>
<dbReference type="PROSITE" id="PS50977">
    <property type="entry name" value="HTH_TETR_2"/>
    <property type="match status" value="1"/>
</dbReference>
<keyword evidence="2" id="KW-0805">Transcription regulation</keyword>
<evidence type="ECO:0000256" key="4">
    <source>
        <dbReference type="ARBA" id="ARBA00023163"/>
    </source>
</evidence>
<name>A0A7V8FPQ6_9BURK</name>
<dbReference type="Proteomes" id="UP000461670">
    <property type="component" value="Unassembled WGS sequence"/>
</dbReference>
<dbReference type="InterPro" id="IPR001647">
    <property type="entry name" value="HTH_TetR"/>
</dbReference>
<dbReference type="InterPro" id="IPR009057">
    <property type="entry name" value="Homeodomain-like_sf"/>
</dbReference>
<dbReference type="EMBL" id="WNDQ01000018">
    <property type="protein sequence ID" value="KAF1021721.1"/>
    <property type="molecule type" value="Genomic_DNA"/>
</dbReference>
<dbReference type="Gene3D" id="1.10.10.60">
    <property type="entry name" value="Homeodomain-like"/>
    <property type="match status" value="1"/>
</dbReference>
<evidence type="ECO:0000313" key="8">
    <source>
        <dbReference type="Proteomes" id="UP000461670"/>
    </source>
</evidence>